<dbReference type="GO" id="GO:0015074">
    <property type="term" value="P:DNA integration"/>
    <property type="evidence" value="ECO:0007669"/>
    <property type="project" value="InterPro"/>
</dbReference>
<feature type="compositionally biased region" description="Basic and acidic residues" evidence="2">
    <location>
        <begin position="386"/>
        <end position="397"/>
    </location>
</feature>
<feature type="region of interest" description="Disordered" evidence="2">
    <location>
        <begin position="299"/>
        <end position="319"/>
    </location>
</feature>
<feature type="domain" description="CCHC-type" evidence="5">
    <location>
        <begin position="1026"/>
        <end position="1041"/>
    </location>
</feature>
<feature type="compositionally biased region" description="Low complexity" evidence="2">
    <location>
        <begin position="684"/>
        <end position="693"/>
    </location>
</feature>
<protein>
    <submittedName>
        <fullName evidence="7">Retrovirus-related Pol polyprotein from transposon TNT 1-94</fullName>
    </submittedName>
</protein>
<evidence type="ECO:0000259" key="6">
    <source>
        <dbReference type="PROSITE" id="PS50994"/>
    </source>
</evidence>
<feature type="compositionally biased region" description="Basic and acidic residues" evidence="2">
    <location>
        <begin position="1095"/>
        <end position="1105"/>
    </location>
</feature>
<evidence type="ECO:0000313" key="7">
    <source>
        <dbReference type="EMBL" id="OLP97460.1"/>
    </source>
</evidence>
<dbReference type="PROSITE" id="PS50103">
    <property type="entry name" value="ZF_C3H1"/>
    <property type="match status" value="1"/>
</dbReference>
<reference evidence="7 8" key="1">
    <citation type="submission" date="2016-02" db="EMBL/GenBank/DDBJ databases">
        <title>Genome analysis of coral dinoflagellate symbionts highlights evolutionary adaptations to a symbiotic lifestyle.</title>
        <authorList>
            <person name="Aranda M."/>
            <person name="Li Y."/>
            <person name="Liew Y.J."/>
            <person name="Baumgarten S."/>
            <person name="Simakov O."/>
            <person name="Wilson M."/>
            <person name="Piel J."/>
            <person name="Ashoor H."/>
            <person name="Bougouffa S."/>
            <person name="Bajic V.B."/>
            <person name="Ryu T."/>
            <person name="Ravasi T."/>
            <person name="Bayer T."/>
            <person name="Micklem G."/>
            <person name="Kim H."/>
            <person name="Bhak J."/>
            <person name="Lajeunesse T.C."/>
            <person name="Voolstra C.R."/>
        </authorList>
    </citation>
    <scope>NUCLEOTIDE SEQUENCE [LARGE SCALE GENOMIC DNA]</scope>
    <source>
        <strain evidence="7 8">CCMP2467</strain>
    </source>
</reference>
<dbReference type="Pfam" id="PF07727">
    <property type="entry name" value="RVT_2"/>
    <property type="match status" value="1"/>
</dbReference>
<dbReference type="GO" id="GO:0008270">
    <property type="term" value="F:zinc ion binding"/>
    <property type="evidence" value="ECO:0007669"/>
    <property type="project" value="UniProtKB-KW"/>
</dbReference>
<feature type="region of interest" description="Disordered" evidence="2">
    <location>
        <begin position="344"/>
        <end position="397"/>
    </location>
</feature>
<accession>A0A1Q9DQK2</accession>
<evidence type="ECO:0000259" key="3">
    <source>
        <dbReference type="PROSITE" id="PS50089"/>
    </source>
</evidence>
<feature type="region of interest" description="Disordered" evidence="2">
    <location>
        <begin position="3083"/>
        <end position="3121"/>
    </location>
</feature>
<dbReference type="PROSITE" id="PS50089">
    <property type="entry name" value="ZF_RING_2"/>
    <property type="match status" value="1"/>
</dbReference>
<feature type="compositionally biased region" description="Basic and acidic residues" evidence="2">
    <location>
        <begin position="1418"/>
        <end position="1435"/>
    </location>
</feature>
<gene>
    <name evidence="7" type="ORF">AK812_SmicGene20199</name>
</gene>
<feature type="compositionally biased region" description="Low complexity" evidence="2">
    <location>
        <begin position="1049"/>
        <end position="1074"/>
    </location>
</feature>
<dbReference type="SUPFAM" id="SSF57850">
    <property type="entry name" value="RING/U-box"/>
    <property type="match status" value="1"/>
</dbReference>
<comment type="caution">
    <text evidence="7">The sequence shown here is derived from an EMBL/GenBank/DDBJ whole genome shotgun (WGS) entry which is preliminary data.</text>
</comment>
<dbReference type="EMBL" id="LSRX01000431">
    <property type="protein sequence ID" value="OLP97460.1"/>
    <property type="molecule type" value="Genomic_DNA"/>
</dbReference>
<evidence type="ECO:0000259" key="5">
    <source>
        <dbReference type="PROSITE" id="PS50158"/>
    </source>
</evidence>
<dbReference type="Proteomes" id="UP000186817">
    <property type="component" value="Unassembled WGS sequence"/>
</dbReference>
<feature type="domain" description="C3H1-type" evidence="4">
    <location>
        <begin position="994"/>
        <end position="1022"/>
    </location>
</feature>
<feature type="region of interest" description="Disordered" evidence="2">
    <location>
        <begin position="668"/>
        <end position="734"/>
    </location>
</feature>
<keyword evidence="1" id="KW-0479">Metal-binding</keyword>
<evidence type="ECO:0000259" key="4">
    <source>
        <dbReference type="PROSITE" id="PS50103"/>
    </source>
</evidence>
<dbReference type="SUPFAM" id="SSF56672">
    <property type="entry name" value="DNA/RNA polymerases"/>
    <property type="match status" value="1"/>
</dbReference>
<evidence type="ECO:0000256" key="1">
    <source>
        <dbReference type="PROSITE-ProRule" id="PRU00723"/>
    </source>
</evidence>
<dbReference type="InterPro" id="IPR001584">
    <property type="entry name" value="Integrase_cat-core"/>
</dbReference>
<dbReference type="GO" id="GO:0003676">
    <property type="term" value="F:nucleic acid binding"/>
    <property type="evidence" value="ECO:0007669"/>
    <property type="project" value="InterPro"/>
</dbReference>
<feature type="compositionally biased region" description="Pro residues" evidence="2">
    <location>
        <begin position="704"/>
        <end position="713"/>
    </location>
</feature>
<feature type="region of interest" description="Disordered" evidence="2">
    <location>
        <begin position="111"/>
        <end position="209"/>
    </location>
</feature>
<name>A0A1Q9DQK2_SYMMI</name>
<feature type="domain" description="Integrase catalytic" evidence="6">
    <location>
        <begin position="1763"/>
        <end position="1888"/>
    </location>
</feature>
<dbReference type="InterPro" id="IPR001841">
    <property type="entry name" value="Znf_RING"/>
</dbReference>
<dbReference type="InterPro" id="IPR012337">
    <property type="entry name" value="RNaseH-like_sf"/>
</dbReference>
<feature type="zinc finger region" description="C3H1-type" evidence="1">
    <location>
        <begin position="994"/>
        <end position="1022"/>
    </location>
</feature>
<dbReference type="InterPro" id="IPR000571">
    <property type="entry name" value="Znf_CCCH"/>
</dbReference>
<dbReference type="InterPro" id="IPR001878">
    <property type="entry name" value="Znf_CCHC"/>
</dbReference>
<proteinExistence type="predicted"/>
<dbReference type="OrthoDB" id="1721964at2759"/>
<feature type="domain" description="RING-type" evidence="3">
    <location>
        <begin position="52"/>
        <end position="97"/>
    </location>
</feature>
<feature type="compositionally biased region" description="Basic and acidic residues" evidence="2">
    <location>
        <begin position="124"/>
        <end position="203"/>
    </location>
</feature>
<dbReference type="InterPro" id="IPR043502">
    <property type="entry name" value="DNA/RNA_pol_sf"/>
</dbReference>
<evidence type="ECO:0000313" key="8">
    <source>
        <dbReference type="Proteomes" id="UP000186817"/>
    </source>
</evidence>
<feature type="region of interest" description="Disordered" evidence="2">
    <location>
        <begin position="1415"/>
        <end position="1435"/>
    </location>
</feature>
<dbReference type="Gene3D" id="3.30.420.10">
    <property type="entry name" value="Ribonuclease H-like superfamily/Ribonuclease H"/>
    <property type="match status" value="1"/>
</dbReference>
<organism evidence="7 8">
    <name type="scientific">Symbiodinium microadriaticum</name>
    <name type="common">Dinoflagellate</name>
    <name type="synonym">Zooxanthella microadriatica</name>
    <dbReference type="NCBI Taxonomy" id="2951"/>
    <lineage>
        <taxon>Eukaryota</taxon>
        <taxon>Sar</taxon>
        <taxon>Alveolata</taxon>
        <taxon>Dinophyceae</taxon>
        <taxon>Suessiales</taxon>
        <taxon>Symbiodiniaceae</taxon>
        <taxon>Symbiodinium</taxon>
    </lineage>
</organism>
<feature type="region of interest" description="Disordered" evidence="2">
    <location>
        <begin position="426"/>
        <end position="458"/>
    </location>
</feature>
<keyword evidence="8" id="KW-1185">Reference proteome</keyword>
<keyword evidence="1" id="KW-0862">Zinc</keyword>
<feature type="compositionally biased region" description="Low complexity" evidence="2">
    <location>
        <begin position="1118"/>
        <end position="1134"/>
    </location>
</feature>
<dbReference type="PROSITE" id="PS50994">
    <property type="entry name" value="INTEGRASE"/>
    <property type="match status" value="1"/>
</dbReference>
<dbReference type="InterPro" id="IPR036397">
    <property type="entry name" value="RNaseH_sf"/>
</dbReference>
<dbReference type="CDD" id="cd09272">
    <property type="entry name" value="RNase_HI_RT_Ty1"/>
    <property type="match status" value="1"/>
</dbReference>
<keyword evidence="1" id="KW-0863">Zinc-finger</keyword>
<dbReference type="PROSITE" id="PS50158">
    <property type="entry name" value="ZF_CCHC"/>
    <property type="match status" value="1"/>
</dbReference>
<dbReference type="SUPFAM" id="SSF53098">
    <property type="entry name" value="Ribonuclease H-like"/>
    <property type="match status" value="1"/>
</dbReference>
<feature type="compositionally biased region" description="Pro residues" evidence="2">
    <location>
        <begin position="671"/>
        <end position="683"/>
    </location>
</feature>
<evidence type="ECO:0000256" key="2">
    <source>
        <dbReference type="SAM" id="MobiDB-lite"/>
    </source>
</evidence>
<sequence>MEPLGSEGTLALGGSRAVVGNYRQTSSDSIEAVQVLMEPAEPSPEDEADECCAICFEPGVFVDLPCSCAVKYCSSCWDRALASSVALRGRAHCPSCRSAFKVDYDTERGGLLLSRDPQVAQTDRQTDRQTDTQTHRHTDTQTHRHTDTQTHRHTDTQTHRHTDTQTHRHTDTQTHRHTDTQTHRHTDTQTHRHTDTQTHRHTDTQLGGYSGEWAEQVALSTRNASCDWRTQLYEKVRSVQINKLRGFGAAASRYQVFSVIIVIADCKPLVSSRAMERDAGGLAGDETPGEVGETVLRDDAAGPLAEEDRGEEGEQHREVRVDENVVEPRYDQVFTAVAEESLGTAHGSHGSQGGAIAVEQSAPPSDRQRPMPMTLDDGVGQGTEQGVRDGPQETMDRRSEDVSQVARSLAYMTSLVTTLVGRMERVEQAQTSSSGRRTAATTSARMETPMGGTPEAGSLGWVDLRRLDAQLSQMNLGGEDRGTVGERPLATMDSIMAGTFSSDDSETAKRRLEQGRGIPGSLLGPLAAPLNPIVLPGFPGGENVDEATQKALQDRVAEALSAERARLAQEALRPVGNAVVERTSGIQSISDAVVERTAHELGKPEVPHTAKMGGLVIGAPPTGLVFVDGVWRPYVMVQGQMVIQAPEAATTTSLSVAAPAFVPTSVVADGIPPPPPPPYPPRTATPTTPTRRPNAGCNATPGGTPVPPPPPSTPLRSAGVSGSPGTGPGEVEEPSKLVTKLPPLAASKGQDAAVVAGDWLAQLEPSMASLSSSAAAWWQGVMTKVKVLYTRWLESTPVQRLQIRQEVLGQRPPLDRYQRVEQRAAMLLLDSLPDDLKNEVISVRAVTVEAMVFLVHCSFQPGGSAEKAYLLQFLTTPDAATLTLARKWIRLLRRGKELQVVLPDPSLLCRGLDRLHTAVFTNSKHPSAAFRIASFKLERQLDYKALAKDVEDYAQLILGELEAALLALPVPQAPKINKMEESAVHDAGKGKAKGKGKRACWGWQDGSGCKYGQSCMFLHDPLGPGRCWNCGSSSHLKPQCPYLGQGGVAATAPATSSSSTANATGPSSATTTADGGKGAGEEKPPRKPRKKGGGKAKDAVRKAEDTGSVASGEAAMGTSSTASVTQTTTTTSSETARDEFFEEAAKALKSLRLARATLDRVCALGQDRNTALVDSGATTSMRTAGEKEVHGLPTRKVLLAEGEAMFYQLPGGTLLTQRRTSPIVAMSDLMAIGCDLLATVTNGCPEVDEQLGLELIREAEATKLRRHEAEMAVNKLVETCKLEQVLDWELGDKAVKDLQSGVGVSWAWLRRLFPGAPSWLVSAVPVVASMDGAKVPWNRRERKRWKQASAIGVHLFCGRDRSTWKSSAEAAHVVTVDQAEDIMADDTYAALLHLALSGKVKTVFGGPPCRTFSALRARGNEDGGPRPLRTRDGEQRWGRNDLSEWETWRVRQDTIMVFRMVFLWMVAAAVARGAGERAPDFIMEHPEDPSTFMKQGLEPRGGSEELTSIWAFPEFQYLKNQLGWHWWQFDQGPLGHPRRKPTRILASTPCPRELQNVRGPSVVSEEEREQDGSGFRSTLWAAWAPQLKQIIKSEVELSLAGATLERVMKLDGDFLEHLQRDHIPYRRDCKACLAGSFRGHIHRRIVAPDAWCLSLDVIGPTKQGDDEILKRVKYGLIATLVVPDVLGKLLQPAEPQGDDGGGVGPILDDDPLCEEADLADEEDEPVTEAEKARKEKEEAKWEALVAKDKIEGVKMVEVPFFMPLSSKSAPEVLAATKEILLQVRRLGLVVKRVHTDCGREFVNKSFRAMCADRGFIRTTTGGDNFRSNGRVEALVGRAKNAVRTLLSASGLGSSSWSFAMRHYVARIQEAVVTQLGGRYPRLPPFGTKVFVKKRTWKMLKEDFVEKVVSARILCPSADVARGFLVKTEEGGYLTTMVAVENVKEVSGEFEVDAAPAPVVQPGARHRIRGKTTMAIAKCAEEKLCKLDPQQEEHLIQDEMRAEAFLEAGDFSPAALEELLESLWLADTTVPNRRGKPFENYSKVSAHVTGMFRHGGVVGATTFVRLRPALTKVLVEAMKAQLPAGTTFTTLAVNFNVPMQCHRDSNNRPGEKAYIMGLGNYAGGGLWCHVDATEKDKVVWKKFQGKWLPGRVHNIYHNVVPFDPCQWHQPQVWEGRRIAISAYTVNCVTNCSASNRDLLQALGFLLPQELVRARPEGGGGMGWNQGAAKSFAPKELCELCVLRFLRVIAAKMAWFRGSSRPRNLFKLLAVKVVGRFKLWLVVEVRGRTKTAWFRGSSGHRNLFKLLAVKVSTEGVMAKPQEFYIGDQVPESGQEVCGDGGDVWFHETWGAYGPPEAAVMRAVVTTDSEEYQIVGSEFPLQVGWDLFGSYLDELRMALVCEEYEERDHLLRQSEDGEAATESLRRWVGCRSCLEEVLREYQKAEEAEASEGLRMLDGSKGEEETPLHTKTIPNEVVRKELSRWVPSMLAEYEALIRENDAVEPFPEETLEKWRKEGKEFDLVPGKTVHTIKAFTGRLKTRAVICGNFLGQCFTKAQKYAAGADSVLIRLLLREVALRKWRVCVIDVRTAFLLAPLLFQDSRPTLVMVPKMFLIGGVCKETVWRVKRALYGMVTSPRSWEVYRNQTMSKLKGTIKEGEVTLRPSEVDGSLWYVLVGDRRAGAVVCYVDDLLIVGEDEVAAEVANMFRKTWKCTEPQWDDVSFNGFEIKKSSEGLLLTQDSYTKDLLERYTNIDGYEEVPAPIQLKPEDFELKSDEQAADYVRAAQVMAGEIQWLAGRCRPELVFATNLLSQAISRSPKEAVYRGGLMYAATPVPDKEARTSGEGPFLEGFSDASFAPDSERSQQCILVFAAGGLVAWTSSRQPFVTMSTAESELVAICELVTCMKSLEHLAAEIMLGNAADFGKVRKVLYSDSQAALAVCRCAAGSWRTRHLRIRGNMIRELLDQEDWTSFHIDGRVMTADVGTKPLAADRFHMLVGRMQMSRIRVSPETASKAKAVSPQVVKKLVLILCVASLVDQVEAADEESTDYAYYGMMTLVVAGILMIYELVKWSIGVLGGCCRSRVEDRRAERPARSCSPDGPRLTEATTTSQRRRPPTPPIPEPTLDNDVSGAYSFIAPTGDRDRWEIDYERGVAIRWHAKPRQHLFVPGHCAGGPSLSNLTGERRTYAKFPSGNVRVINDNYQEMTKPARVLADREWKGEQALTEDVDVKFSRAVCAVLNSSTSVVVHVFLDY</sequence>
<dbReference type="InterPro" id="IPR013103">
    <property type="entry name" value="RVT_2"/>
</dbReference>
<feature type="compositionally biased region" description="Low complexity" evidence="2">
    <location>
        <begin position="429"/>
        <end position="445"/>
    </location>
</feature>
<feature type="region of interest" description="Disordered" evidence="2">
    <location>
        <begin position="1047"/>
        <end position="1136"/>
    </location>
</feature>